<name>A0ABQ7CNG6_BRACR</name>
<evidence type="ECO:0000313" key="2">
    <source>
        <dbReference type="EMBL" id="KAF3560580.1"/>
    </source>
</evidence>
<evidence type="ECO:0000256" key="1">
    <source>
        <dbReference type="SAM" id="MobiDB-lite"/>
    </source>
</evidence>
<proteinExistence type="predicted"/>
<sequence>MVSQIVWLGVKDVFTQIAKDVVGRGLDHGGAKDDQEDFPGDEILATDRGARGRMVRPWREADVGVKIGHDGCSFSRSKLQKPRKRTAETDQTASSAATRASSPGEHSRVAGRLARSCRRSARPVTAANSPWTIPNPVPSHNHASSSEVSVTQSSGPLIRHQCSV</sequence>
<evidence type="ECO:0000313" key="3">
    <source>
        <dbReference type="Proteomes" id="UP000266723"/>
    </source>
</evidence>
<dbReference type="Proteomes" id="UP000266723">
    <property type="component" value="Unassembled WGS sequence"/>
</dbReference>
<reference evidence="2 3" key="1">
    <citation type="journal article" date="2020" name="BMC Genomics">
        <title>Intraspecific diversification of the crop wild relative Brassica cretica Lam. using demographic model selection.</title>
        <authorList>
            <person name="Kioukis A."/>
            <person name="Michalopoulou V.A."/>
            <person name="Briers L."/>
            <person name="Pirintsos S."/>
            <person name="Studholme D.J."/>
            <person name="Pavlidis P."/>
            <person name="Sarris P.F."/>
        </authorList>
    </citation>
    <scope>NUCLEOTIDE SEQUENCE [LARGE SCALE GENOMIC DNA]</scope>
    <source>
        <strain evidence="3">cv. PFS-1207/04</strain>
    </source>
</reference>
<feature type="compositionally biased region" description="Low complexity" evidence="1">
    <location>
        <begin position="144"/>
        <end position="154"/>
    </location>
</feature>
<accession>A0ABQ7CNG6</accession>
<keyword evidence="3" id="KW-1185">Reference proteome</keyword>
<organism evidence="2 3">
    <name type="scientific">Brassica cretica</name>
    <name type="common">Mustard</name>
    <dbReference type="NCBI Taxonomy" id="69181"/>
    <lineage>
        <taxon>Eukaryota</taxon>
        <taxon>Viridiplantae</taxon>
        <taxon>Streptophyta</taxon>
        <taxon>Embryophyta</taxon>
        <taxon>Tracheophyta</taxon>
        <taxon>Spermatophyta</taxon>
        <taxon>Magnoliopsida</taxon>
        <taxon>eudicotyledons</taxon>
        <taxon>Gunneridae</taxon>
        <taxon>Pentapetalae</taxon>
        <taxon>rosids</taxon>
        <taxon>malvids</taxon>
        <taxon>Brassicales</taxon>
        <taxon>Brassicaceae</taxon>
        <taxon>Brassiceae</taxon>
        <taxon>Brassica</taxon>
    </lineage>
</organism>
<dbReference type="EMBL" id="QGKV02000759">
    <property type="protein sequence ID" value="KAF3560580.1"/>
    <property type="molecule type" value="Genomic_DNA"/>
</dbReference>
<feature type="region of interest" description="Disordered" evidence="1">
    <location>
        <begin position="70"/>
        <end position="164"/>
    </location>
</feature>
<gene>
    <name evidence="2" type="ORF">DY000_02015115</name>
</gene>
<comment type="caution">
    <text evidence="2">The sequence shown here is derived from an EMBL/GenBank/DDBJ whole genome shotgun (WGS) entry which is preliminary data.</text>
</comment>
<feature type="compositionally biased region" description="Low complexity" evidence="1">
    <location>
        <begin position="92"/>
        <end position="102"/>
    </location>
</feature>
<protein>
    <submittedName>
        <fullName evidence="2">Uncharacterized protein</fullName>
    </submittedName>
</protein>